<evidence type="ECO:0000313" key="2">
    <source>
        <dbReference type="EMBL" id="EPR66907.1"/>
    </source>
</evidence>
<keyword evidence="1" id="KW-0472">Membrane</keyword>
<organism evidence="2 3">
    <name type="scientific">Cyclobacterium qasimii M12-11B</name>
    <dbReference type="NCBI Taxonomy" id="641524"/>
    <lineage>
        <taxon>Bacteria</taxon>
        <taxon>Pseudomonadati</taxon>
        <taxon>Bacteroidota</taxon>
        <taxon>Cytophagia</taxon>
        <taxon>Cytophagales</taxon>
        <taxon>Cyclobacteriaceae</taxon>
        <taxon>Cyclobacterium</taxon>
    </lineage>
</organism>
<gene>
    <name evidence="2" type="ORF">ADICYQ_4168</name>
</gene>
<dbReference type="Proteomes" id="UP000014974">
    <property type="component" value="Unassembled WGS sequence"/>
</dbReference>
<name>S7VBG3_9BACT</name>
<evidence type="ECO:0000313" key="3">
    <source>
        <dbReference type="Proteomes" id="UP000014974"/>
    </source>
</evidence>
<sequence>MGIDALSILWIAIAIMVVVGLFVALIFKADKVVELLKLDRGFDDDKIEIGSLEPADIIKIGTFIIGGLLILDNIPAFLSHTLFALKGDVVGLEYNNIQDKFNWAVSALNLIIGFLLITNYEFVAKILKTEKTEKE</sequence>
<keyword evidence="1" id="KW-1133">Transmembrane helix</keyword>
<reference evidence="2 3" key="1">
    <citation type="journal article" date="2013" name="Genome Announc.">
        <title>Draft Genome Sequence of Cyclobacterium qasimii Strain M12-11BT, Isolated from Arctic Marine Sediment.</title>
        <authorList>
            <person name="Shivaji S."/>
            <person name="Ara S."/>
            <person name="Singh A."/>
            <person name="Kumar Pinnaka A."/>
        </authorList>
    </citation>
    <scope>NUCLEOTIDE SEQUENCE [LARGE SCALE GENOMIC DNA]</scope>
    <source>
        <strain evidence="2 3">M12-11B</strain>
    </source>
</reference>
<keyword evidence="1" id="KW-0812">Transmembrane</keyword>
<protein>
    <submittedName>
        <fullName evidence="2">Uncharacterized protein</fullName>
    </submittedName>
</protein>
<feature type="transmembrane region" description="Helical" evidence="1">
    <location>
        <begin position="60"/>
        <end position="83"/>
    </location>
</feature>
<feature type="transmembrane region" description="Helical" evidence="1">
    <location>
        <begin position="6"/>
        <end position="27"/>
    </location>
</feature>
<dbReference type="EMBL" id="ATNM01000139">
    <property type="protein sequence ID" value="EPR66907.1"/>
    <property type="molecule type" value="Genomic_DNA"/>
</dbReference>
<dbReference type="AlphaFoldDB" id="S7VBG3"/>
<evidence type="ECO:0000256" key="1">
    <source>
        <dbReference type="SAM" id="Phobius"/>
    </source>
</evidence>
<dbReference type="eggNOG" id="ENOG50338QN">
    <property type="taxonomic scope" value="Bacteria"/>
</dbReference>
<comment type="caution">
    <text evidence="2">The sequence shown here is derived from an EMBL/GenBank/DDBJ whole genome shotgun (WGS) entry which is preliminary data.</text>
</comment>
<feature type="transmembrane region" description="Helical" evidence="1">
    <location>
        <begin position="103"/>
        <end position="124"/>
    </location>
</feature>
<accession>S7VBG3</accession>
<proteinExistence type="predicted"/>